<evidence type="ECO:0000256" key="2">
    <source>
        <dbReference type="ARBA" id="ARBA00004236"/>
    </source>
</evidence>
<dbReference type="RefSeq" id="WP_092258992.1">
    <property type="nucleotide sequence ID" value="NZ_CP047199.1"/>
</dbReference>
<dbReference type="PANTHER" id="PTHR43065">
    <property type="entry name" value="SENSOR HISTIDINE KINASE"/>
    <property type="match status" value="1"/>
</dbReference>
<dbReference type="CDD" id="cd00082">
    <property type="entry name" value="HisKA"/>
    <property type="match status" value="1"/>
</dbReference>
<accession>A0A1H9U7J2</accession>
<protein>
    <recommendedName>
        <fullName evidence="3">histidine kinase</fullName>
        <ecNumber evidence="3">2.7.13.3</ecNumber>
    </recommendedName>
</protein>
<evidence type="ECO:0000313" key="10">
    <source>
        <dbReference type="EMBL" id="SES05117.1"/>
    </source>
</evidence>
<reference evidence="11" key="1">
    <citation type="submission" date="2016-10" db="EMBL/GenBank/DDBJ databases">
        <authorList>
            <person name="Varghese N."/>
            <person name="Submissions S."/>
        </authorList>
    </citation>
    <scope>NUCLEOTIDE SEQUENCE [LARGE SCALE GENOMIC DNA]</scope>
    <source>
        <strain evidence="11">DSM 20524</strain>
    </source>
</reference>
<dbReference type="SMART" id="SM00387">
    <property type="entry name" value="HATPase_c"/>
    <property type="match status" value="1"/>
</dbReference>
<organism evidence="10 11">
    <name type="scientific">Corynebacterium cystitidis DSM 20524</name>
    <dbReference type="NCBI Taxonomy" id="1121357"/>
    <lineage>
        <taxon>Bacteria</taxon>
        <taxon>Bacillati</taxon>
        <taxon>Actinomycetota</taxon>
        <taxon>Actinomycetes</taxon>
        <taxon>Mycobacteriales</taxon>
        <taxon>Corynebacteriaceae</taxon>
        <taxon>Corynebacterium</taxon>
    </lineage>
</organism>
<dbReference type="GO" id="GO:0000155">
    <property type="term" value="F:phosphorelay sensor kinase activity"/>
    <property type="evidence" value="ECO:0007669"/>
    <property type="project" value="InterPro"/>
</dbReference>
<dbReference type="SUPFAM" id="SSF55874">
    <property type="entry name" value="ATPase domain of HSP90 chaperone/DNA topoisomerase II/histidine kinase"/>
    <property type="match status" value="1"/>
</dbReference>
<dbReference type="CDD" id="cd00075">
    <property type="entry name" value="HATPase"/>
    <property type="match status" value="1"/>
</dbReference>
<dbReference type="InterPro" id="IPR003594">
    <property type="entry name" value="HATPase_dom"/>
</dbReference>
<dbReference type="SUPFAM" id="SSF47384">
    <property type="entry name" value="Homodimeric domain of signal transducing histidine kinase"/>
    <property type="match status" value="1"/>
</dbReference>
<dbReference type="SUPFAM" id="SSF51206">
    <property type="entry name" value="cAMP-binding domain-like"/>
    <property type="match status" value="1"/>
</dbReference>
<dbReference type="PROSITE" id="PS50109">
    <property type="entry name" value="HIS_KIN"/>
    <property type="match status" value="1"/>
</dbReference>
<sequence length="639" mass="70663">MVPHSTLAIIGKSDASVAVRSAVHKRLGHMHTVISPNSLNDLMADDAHPDWLANLALVTVTVHDDGLAADHPLVNFIKDKRFDHVRIVVFTTAPNVAGLDMLTNLGRLDMLIYLGEIKEGALIHNLRHQLRRYWHTRAATESALRGTYEEPENFILNQDLDDKEIIDEIITVADEHLGYQPRITMPAGTYLTRENDTVEEIIFVLSGTVRLQRLTEQGPKTMHHASTGNVIGLLALSNSMVSFFTARTSSEVVVVQLPVEQLNYLIKKEPYLARVLTTLVVQSYDRRLRRAEHLQIEQFELKRHVETQRANLEEALNNLESARQELMAQARFASLGELAAGVAHELNNPLAAIERTAEHLYDDITNLMRETKNRKSVDSALTAMQAAKNSSSISTKNARQLRNTFAEITGDRALAQRLVLSGVRDPDYVTEVAKSRRVNFDAVENAAGIGTSLRNLSTASTRLTQLVASLRSYARPDGDPISDVDVHQGIDDTIDLMNHKLGTIEIVRDYADLPKITCTPGELAQVWTNLIANSAEAITDSNTGSKITIRTSQPRDGWIQVEICDDGPGIPEDKMARIFEPKFTTKQGQVRFGMGIGLGVCRSIVSKHHGTIQLESALEGGTRAIVGLPLDGPHALQED</sequence>
<feature type="domain" description="Cyclic nucleotide-binding" evidence="8">
    <location>
        <begin position="156"/>
        <end position="283"/>
    </location>
</feature>
<comment type="subcellular location">
    <subcellularLocation>
        <location evidence="2">Cell membrane</location>
    </subcellularLocation>
</comment>
<dbReference type="InterPro" id="IPR005467">
    <property type="entry name" value="His_kinase_dom"/>
</dbReference>
<dbReference type="InterPro" id="IPR018490">
    <property type="entry name" value="cNMP-bd_dom_sf"/>
</dbReference>
<keyword evidence="6" id="KW-0902">Two-component regulatory system</keyword>
<dbReference type="PRINTS" id="PR00344">
    <property type="entry name" value="BCTRLSENSOR"/>
</dbReference>
<evidence type="ECO:0000256" key="7">
    <source>
        <dbReference type="SAM" id="Coils"/>
    </source>
</evidence>
<dbReference type="CDD" id="cd00038">
    <property type="entry name" value="CAP_ED"/>
    <property type="match status" value="1"/>
</dbReference>
<feature type="domain" description="Histidine kinase" evidence="9">
    <location>
        <begin position="341"/>
        <end position="632"/>
    </location>
</feature>
<dbReference type="InterPro" id="IPR036097">
    <property type="entry name" value="HisK_dim/P_sf"/>
</dbReference>
<evidence type="ECO:0000259" key="8">
    <source>
        <dbReference type="PROSITE" id="PS50042"/>
    </source>
</evidence>
<dbReference type="InterPro" id="IPR014710">
    <property type="entry name" value="RmlC-like_jellyroll"/>
</dbReference>
<proteinExistence type="predicted"/>
<dbReference type="STRING" id="1121357.SAMN05661109_01695"/>
<comment type="catalytic activity">
    <reaction evidence="1">
        <text>ATP + protein L-histidine = ADP + protein N-phospho-L-histidine.</text>
        <dbReference type="EC" id="2.7.13.3"/>
    </reaction>
</comment>
<dbReference type="EMBL" id="FOGQ01000007">
    <property type="protein sequence ID" value="SES05117.1"/>
    <property type="molecule type" value="Genomic_DNA"/>
</dbReference>
<dbReference type="PANTHER" id="PTHR43065:SF48">
    <property type="entry name" value="HISTIDINE KINASE"/>
    <property type="match status" value="1"/>
</dbReference>
<keyword evidence="11" id="KW-1185">Reference proteome</keyword>
<keyword evidence="5 10" id="KW-0418">Kinase</keyword>
<dbReference type="Gene3D" id="1.10.287.130">
    <property type="match status" value="1"/>
</dbReference>
<dbReference type="EC" id="2.7.13.3" evidence="3"/>
<dbReference type="PROSITE" id="PS50042">
    <property type="entry name" value="CNMP_BINDING_3"/>
    <property type="match status" value="1"/>
</dbReference>
<dbReference type="Pfam" id="PF02518">
    <property type="entry name" value="HATPase_c"/>
    <property type="match status" value="1"/>
</dbReference>
<dbReference type="InterPro" id="IPR000595">
    <property type="entry name" value="cNMP-bd_dom"/>
</dbReference>
<keyword evidence="5 10" id="KW-0808">Transferase</keyword>
<dbReference type="Proteomes" id="UP000198929">
    <property type="component" value="Unassembled WGS sequence"/>
</dbReference>
<evidence type="ECO:0000256" key="5">
    <source>
        <dbReference type="ARBA" id="ARBA00022777"/>
    </source>
</evidence>
<name>A0A1H9U7J2_9CORY</name>
<dbReference type="GO" id="GO:0005886">
    <property type="term" value="C:plasma membrane"/>
    <property type="evidence" value="ECO:0007669"/>
    <property type="project" value="UniProtKB-SubCell"/>
</dbReference>
<keyword evidence="4" id="KW-0597">Phosphoprotein</keyword>
<evidence type="ECO:0000256" key="3">
    <source>
        <dbReference type="ARBA" id="ARBA00012438"/>
    </source>
</evidence>
<gene>
    <name evidence="10" type="ORF">SAMN05661109_01695</name>
</gene>
<evidence type="ECO:0000256" key="4">
    <source>
        <dbReference type="ARBA" id="ARBA00022553"/>
    </source>
</evidence>
<dbReference type="Pfam" id="PF00027">
    <property type="entry name" value="cNMP_binding"/>
    <property type="match status" value="1"/>
</dbReference>
<feature type="coiled-coil region" evidence="7">
    <location>
        <begin position="302"/>
        <end position="370"/>
    </location>
</feature>
<dbReference type="Gene3D" id="2.60.120.10">
    <property type="entry name" value="Jelly Rolls"/>
    <property type="match status" value="1"/>
</dbReference>
<evidence type="ECO:0000313" key="11">
    <source>
        <dbReference type="Proteomes" id="UP000198929"/>
    </source>
</evidence>
<dbReference type="Gene3D" id="3.30.565.10">
    <property type="entry name" value="Histidine kinase-like ATPase, C-terminal domain"/>
    <property type="match status" value="1"/>
</dbReference>
<keyword evidence="7" id="KW-0175">Coiled coil</keyword>
<dbReference type="InterPro" id="IPR003661">
    <property type="entry name" value="HisK_dim/P_dom"/>
</dbReference>
<dbReference type="InterPro" id="IPR036890">
    <property type="entry name" value="HATPase_C_sf"/>
</dbReference>
<evidence type="ECO:0000256" key="1">
    <source>
        <dbReference type="ARBA" id="ARBA00000085"/>
    </source>
</evidence>
<dbReference type="InterPro" id="IPR004358">
    <property type="entry name" value="Sig_transdc_His_kin-like_C"/>
</dbReference>
<evidence type="ECO:0000256" key="6">
    <source>
        <dbReference type="ARBA" id="ARBA00023012"/>
    </source>
</evidence>
<evidence type="ECO:0000259" key="9">
    <source>
        <dbReference type="PROSITE" id="PS50109"/>
    </source>
</evidence>
<dbReference type="AlphaFoldDB" id="A0A1H9U7J2"/>